<evidence type="ECO:0000313" key="3">
    <source>
        <dbReference type="Proteomes" id="UP000235598"/>
    </source>
</evidence>
<proteinExistence type="predicted"/>
<feature type="non-terminal residue" evidence="2">
    <location>
        <position position="1"/>
    </location>
</feature>
<evidence type="ECO:0000256" key="1">
    <source>
        <dbReference type="SAM" id="MobiDB-lite"/>
    </source>
</evidence>
<dbReference type="EMBL" id="PNHK01000797">
    <property type="protein sequence ID" value="PMC97770.1"/>
    <property type="molecule type" value="Genomic_DNA"/>
</dbReference>
<comment type="caution">
    <text evidence="2">The sequence shown here is derived from an EMBL/GenBank/DDBJ whole genome shotgun (WGS) entry which is preliminary data.</text>
</comment>
<organism evidence="2 3">
    <name type="scientific">Brevibacterium paucivorans</name>
    <dbReference type="NCBI Taxonomy" id="170994"/>
    <lineage>
        <taxon>Bacteria</taxon>
        <taxon>Bacillati</taxon>
        <taxon>Actinomycetota</taxon>
        <taxon>Actinomycetes</taxon>
        <taxon>Micrococcales</taxon>
        <taxon>Brevibacteriaceae</taxon>
        <taxon>Brevibacterium</taxon>
    </lineage>
</organism>
<feature type="compositionally biased region" description="Basic residues" evidence="1">
    <location>
        <begin position="88"/>
        <end position="103"/>
    </location>
</feature>
<name>A0A2N6VF22_9MICO</name>
<reference evidence="2 3" key="1">
    <citation type="submission" date="2017-09" db="EMBL/GenBank/DDBJ databases">
        <title>Bacterial strain isolated from the female urinary microbiota.</title>
        <authorList>
            <person name="Thomas-White K."/>
            <person name="Kumar N."/>
            <person name="Forster S."/>
            <person name="Putonti C."/>
            <person name="Lawley T."/>
            <person name="Wolfe A.J."/>
        </authorList>
    </citation>
    <scope>NUCLEOTIDE SEQUENCE [LARGE SCALE GENOMIC DNA]</scope>
    <source>
        <strain evidence="2 3">UMB1301</strain>
    </source>
</reference>
<sequence>EPDGTDGQQVLRLSDGSRLAVDYTVLCLGHIEARLTDERRSYAELSREPGVEYLPPCLPAETPVNHLKPGEPVIFRGSPNTSACARAAAKKAARPHPHRRPLQ</sequence>
<protein>
    <submittedName>
        <fullName evidence="2">Uncharacterized protein</fullName>
    </submittedName>
</protein>
<feature type="non-terminal residue" evidence="2">
    <location>
        <position position="103"/>
    </location>
</feature>
<feature type="region of interest" description="Disordered" evidence="1">
    <location>
        <begin position="84"/>
        <end position="103"/>
    </location>
</feature>
<dbReference type="AlphaFoldDB" id="A0A2N6VF22"/>
<gene>
    <name evidence="2" type="ORF">CJ199_16260</name>
</gene>
<dbReference type="Proteomes" id="UP000235598">
    <property type="component" value="Unassembled WGS sequence"/>
</dbReference>
<evidence type="ECO:0000313" key="2">
    <source>
        <dbReference type="EMBL" id="PMC97770.1"/>
    </source>
</evidence>
<accession>A0A2N6VF22</accession>